<evidence type="ECO:0000256" key="1">
    <source>
        <dbReference type="SAM" id="Coils"/>
    </source>
</evidence>
<evidence type="ECO:0000256" key="2">
    <source>
        <dbReference type="SAM" id="MobiDB-lite"/>
    </source>
</evidence>
<sequence>MSGITLSIARLSVDERRKMRGVAYAGGVLSYYGDNIAIDLDTLQFTGKQVPLLRSHDRDRVVGYGHLMREGNALIVEGEMLNNDHAAEITSAADEGLEWQMSVHIESRRTLTRHAGDVVNGQPLTVDDVTVLADGVIREVSFTPTGVDADTSARILSLSLKPDKEQPMNKELEQQVATLSAEKETLAAENKTLKQQLAEQATAAKLAQLSALGVEGERAAKLAKADDDTFAALVEQIQLSAKQSAVLSASYEGGTTETTRQNPLLKNKE</sequence>
<feature type="region of interest" description="Disordered" evidence="2">
    <location>
        <begin position="248"/>
        <end position="269"/>
    </location>
</feature>
<protein>
    <submittedName>
        <fullName evidence="3">Prohead serine protease</fullName>
    </submittedName>
</protein>
<dbReference type="GO" id="GO:0006508">
    <property type="term" value="P:proteolysis"/>
    <property type="evidence" value="ECO:0007669"/>
    <property type="project" value="UniProtKB-KW"/>
</dbReference>
<evidence type="ECO:0000313" key="3">
    <source>
        <dbReference type="EMBL" id="DAF58264.1"/>
    </source>
</evidence>
<keyword evidence="3" id="KW-0645">Protease</keyword>
<reference evidence="3" key="1">
    <citation type="journal article" date="2021" name="Proc. Natl. Acad. Sci. U.S.A.">
        <title>A Catalog of Tens of Thousands of Viruses from Human Metagenomes Reveals Hidden Associations with Chronic Diseases.</title>
        <authorList>
            <person name="Tisza M.J."/>
            <person name="Buck C.B."/>
        </authorList>
    </citation>
    <scope>NUCLEOTIDE SEQUENCE</scope>
    <source>
        <strain evidence="3">CtMBu2</strain>
    </source>
</reference>
<keyword evidence="3" id="KW-0378">Hydrolase</keyword>
<name>A0A8S5T569_9CAUD</name>
<dbReference type="EMBL" id="BK032748">
    <property type="protein sequence ID" value="DAF58264.1"/>
    <property type="molecule type" value="Genomic_DNA"/>
</dbReference>
<feature type="coiled-coil region" evidence="1">
    <location>
        <begin position="169"/>
        <end position="203"/>
    </location>
</feature>
<dbReference type="GO" id="GO:0008233">
    <property type="term" value="F:peptidase activity"/>
    <property type="evidence" value="ECO:0007669"/>
    <property type="project" value="UniProtKB-KW"/>
</dbReference>
<accession>A0A8S5T569</accession>
<organism evidence="3">
    <name type="scientific">Siphoviridae sp. ctMBu2</name>
    <dbReference type="NCBI Taxonomy" id="2827853"/>
    <lineage>
        <taxon>Viruses</taxon>
        <taxon>Duplodnaviria</taxon>
        <taxon>Heunggongvirae</taxon>
        <taxon>Uroviricota</taxon>
        <taxon>Caudoviricetes</taxon>
    </lineage>
</organism>
<keyword evidence="1" id="KW-0175">Coiled coil</keyword>
<proteinExistence type="predicted"/>